<dbReference type="EMBL" id="LT796702">
    <property type="protein sequence ID" value="SJX74171.1"/>
    <property type="molecule type" value="Genomic_DNA"/>
</dbReference>
<reference evidence="1" key="2">
    <citation type="submission" date="2017-12" db="EMBL/GenBank/DDBJ databases">
        <title>Two new gene clusters involved in the degradation of lignocelluloses from the fecal microbiota of Tunisian dromedary.</title>
        <authorList>
            <person name="Rihab A."/>
            <person name="Elisabeth L."/>
            <person name="Gabrielle P.-V."/>
            <person name="Sahar T."/>
            <person name="Monia M."/>
            <person name="Fatma E."/>
            <person name="Samir B."/>
        </authorList>
    </citation>
    <scope>NUCLEOTIDE SEQUENCE</scope>
</reference>
<reference evidence="1" key="1">
    <citation type="submission" date="2017-02" db="EMBL/GenBank/DDBJ databases">
        <authorList>
            <person name="Peterson S.W."/>
        </authorList>
    </citation>
    <scope>NUCLEOTIDE SEQUENCE</scope>
</reference>
<name>A0A2I2K922_9ZZZZ</name>
<dbReference type="AlphaFoldDB" id="A0A2I2K922"/>
<evidence type="ECO:0000313" key="1">
    <source>
        <dbReference type="EMBL" id="SJX74171.1"/>
    </source>
</evidence>
<sequence length="77" mass="8949">MIRDDAFYAILEAKYARIIAAISELYGVSLEEAMDIFYKSPLLPLIEEGVADLHCRSDHYLAEEIWRERNSDSLEIR</sequence>
<accession>A0A2I2K922</accession>
<evidence type="ECO:0008006" key="2">
    <source>
        <dbReference type="Google" id="ProtNLM"/>
    </source>
</evidence>
<proteinExistence type="predicted"/>
<protein>
    <recommendedName>
        <fullName evidence="2">DUF3791 domain-containing protein</fullName>
    </recommendedName>
</protein>
<organism evidence="1">
    <name type="scientific">feces metagenome</name>
    <dbReference type="NCBI Taxonomy" id="1861841"/>
    <lineage>
        <taxon>unclassified sequences</taxon>
        <taxon>metagenomes</taxon>
        <taxon>organismal metagenomes</taxon>
    </lineage>
</organism>